<comment type="similarity">
    <text evidence="1">Belongs to the 'GDXG' lipolytic enzyme family.</text>
</comment>
<evidence type="ECO:0000313" key="6">
    <source>
        <dbReference type="Proteomes" id="UP000245678"/>
    </source>
</evidence>
<dbReference type="SMR" id="A0A316H875"/>
<keyword evidence="3" id="KW-0732">Signal</keyword>
<dbReference type="Pfam" id="PF07859">
    <property type="entry name" value="Abhydrolase_3"/>
    <property type="match status" value="1"/>
</dbReference>
<dbReference type="PANTHER" id="PTHR48081:SF8">
    <property type="entry name" value="ALPHA_BETA HYDROLASE FOLD-3 DOMAIN-CONTAINING PROTEIN-RELATED"/>
    <property type="match status" value="1"/>
</dbReference>
<keyword evidence="6" id="KW-1185">Reference proteome</keyword>
<evidence type="ECO:0000256" key="2">
    <source>
        <dbReference type="ARBA" id="ARBA00022801"/>
    </source>
</evidence>
<gene>
    <name evidence="5" type="ORF">LX99_03474</name>
</gene>
<dbReference type="EMBL" id="QGHA01000006">
    <property type="protein sequence ID" value="PWK76607.1"/>
    <property type="molecule type" value="Genomic_DNA"/>
</dbReference>
<proteinExistence type="inferred from homology"/>
<protein>
    <submittedName>
        <fullName evidence="5">Acetyl esterase/lipase</fullName>
    </submittedName>
</protein>
<reference evidence="5 6" key="1">
    <citation type="submission" date="2018-05" db="EMBL/GenBank/DDBJ databases">
        <title>Genomic Encyclopedia of Archaeal and Bacterial Type Strains, Phase II (KMG-II): from individual species to whole genera.</title>
        <authorList>
            <person name="Goeker M."/>
        </authorList>
    </citation>
    <scope>NUCLEOTIDE SEQUENCE [LARGE SCALE GENOMIC DNA]</scope>
    <source>
        <strain evidence="5 6">DSM 19975</strain>
    </source>
</reference>
<accession>A0A316H875</accession>
<name>A0A316H875_9SPHI</name>
<dbReference type="Proteomes" id="UP000245678">
    <property type="component" value="Unassembled WGS sequence"/>
</dbReference>
<dbReference type="AlphaFoldDB" id="A0A316H875"/>
<organism evidence="5 6">
    <name type="scientific">Mucilaginibacter oryzae</name>
    <dbReference type="NCBI Taxonomy" id="468058"/>
    <lineage>
        <taxon>Bacteria</taxon>
        <taxon>Pseudomonadati</taxon>
        <taxon>Bacteroidota</taxon>
        <taxon>Sphingobacteriia</taxon>
        <taxon>Sphingobacteriales</taxon>
        <taxon>Sphingobacteriaceae</taxon>
        <taxon>Mucilaginibacter</taxon>
    </lineage>
</organism>
<sequence length="349" mass="38129">MKTKMTPLFKKSMLAILVVAGSLSARAQVADFSTDEHLSPEVRTFLKGLNNGGPGLETMKPADARLVLVNAQAAAKVDYSGITESEKTIQADNFNIKLNIVRPAGVKGVLPVFIFIHGGGWVLGDYPTHKRMVRDLVVGSGAVGVFVNYTRTPDAQFPRAIDEIYAALNWVAKNGAEINVDGKRLAVVGNSVGGNMTAVMSLMSKERKGPEIKVAVMMWPIVDADFNTTSYQLYGADRFLTTPLMKWMYDMYIPDPEKRKNILASPLQATVEQLKGLPPTLIQVAENDVLRDEGEAYGRKLLEAGVKATTVRYNGVIHDFGLLNGLATIPQTQELFLQASAELKKYLAK</sequence>
<dbReference type="SUPFAM" id="SSF53474">
    <property type="entry name" value="alpha/beta-Hydrolases"/>
    <property type="match status" value="1"/>
</dbReference>
<dbReference type="PANTHER" id="PTHR48081">
    <property type="entry name" value="AB HYDROLASE SUPERFAMILY PROTEIN C4A8.06C"/>
    <property type="match status" value="1"/>
</dbReference>
<dbReference type="InterPro" id="IPR013094">
    <property type="entry name" value="AB_hydrolase_3"/>
</dbReference>
<dbReference type="InterPro" id="IPR002168">
    <property type="entry name" value="Lipase_GDXG_HIS_AS"/>
</dbReference>
<feature type="signal peptide" evidence="3">
    <location>
        <begin position="1"/>
        <end position="27"/>
    </location>
</feature>
<dbReference type="PROSITE" id="PS01173">
    <property type="entry name" value="LIPASE_GDXG_HIS"/>
    <property type="match status" value="1"/>
</dbReference>
<dbReference type="Gene3D" id="3.40.50.1820">
    <property type="entry name" value="alpha/beta hydrolase"/>
    <property type="match status" value="1"/>
</dbReference>
<dbReference type="InterPro" id="IPR029058">
    <property type="entry name" value="AB_hydrolase_fold"/>
</dbReference>
<feature type="domain" description="Alpha/beta hydrolase fold-3" evidence="4">
    <location>
        <begin position="114"/>
        <end position="320"/>
    </location>
</feature>
<dbReference type="InterPro" id="IPR050300">
    <property type="entry name" value="GDXG_lipolytic_enzyme"/>
</dbReference>
<evidence type="ECO:0000256" key="1">
    <source>
        <dbReference type="ARBA" id="ARBA00010515"/>
    </source>
</evidence>
<evidence type="ECO:0000259" key="4">
    <source>
        <dbReference type="Pfam" id="PF07859"/>
    </source>
</evidence>
<feature type="chain" id="PRO_5016356441" evidence="3">
    <location>
        <begin position="28"/>
        <end position="349"/>
    </location>
</feature>
<evidence type="ECO:0000256" key="3">
    <source>
        <dbReference type="SAM" id="SignalP"/>
    </source>
</evidence>
<keyword evidence="2" id="KW-0378">Hydrolase</keyword>
<comment type="caution">
    <text evidence="5">The sequence shown here is derived from an EMBL/GenBank/DDBJ whole genome shotgun (WGS) entry which is preliminary data.</text>
</comment>
<evidence type="ECO:0000313" key="5">
    <source>
        <dbReference type="EMBL" id="PWK76607.1"/>
    </source>
</evidence>
<dbReference type="GO" id="GO:0016787">
    <property type="term" value="F:hydrolase activity"/>
    <property type="evidence" value="ECO:0007669"/>
    <property type="project" value="UniProtKB-KW"/>
</dbReference>